<comment type="caution">
    <text evidence="1">The sequence shown here is derived from an EMBL/GenBank/DDBJ whole genome shotgun (WGS) entry which is preliminary data.</text>
</comment>
<proteinExistence type="predicted"/>
<keyword evidence="2" id="KW-1185">Reference proteome</keyword>
<evidence type="ECO:0000313" key="2">
    <source>
        <dbReference type="Proteomes" id="UP000789833"/>
    </source>
</evidence>
<dbReference type="PROSITE" id="PS51257">
    <property type="entry name" value="PROKAR_LIPOPROTEIN"/>
    <property type="match status" value="1"/>
</dbReference>
<sequence>MKKHLVTSIIVCSLLLLTACQQEEIINEPAPLDGLFDGMELSYNEYKFILDDVVERGKKMELEDKDLEKWVIRAIGDEKLMNKRDLSEEEAIEKGEYAKQYYEALVEISTTKYSVTISDKELGTWIEEEVEPHEFPQQKAYADALNLTIKELNHEYDRDLYRQTMIYEKIFPLLQDEYDTNDSDVIREEFHKEVENTMK</sequence>
<evidence type="ECO:0008006" key="3">
    <source>
        <dbReference type="Google" id="ProtNLM"/>
    </source>
</evidence>
<dbReference type="EMBL" id="CAKJTJ010000005">
    <property type="protein sequence ID" value="CAG9620512.1"/>
    <property type="molecule type" value="Genomic_DNA"/>
</dbReference>
<protein>
    <recommendedName>
        <fullName evidence="3">Lipoprotein</fullName>
    </recommendedName>
</protein>
<dbReference type="RefSeq" id="WP_230500435.1">
    <property type="nucleotide sequence ID" value="NZ_CAKJTJ010000005.1"/>
</dbReference>
<name>A0ABM8YKN5_9BACI</name>
<dbReference type="Proteomes" id="UP000789833">
    <property type="component" value="Unassembled WGS sequence"/>
</dbReference>
<organism evidence="1 2">
    <name type="scientific">Sutcliffiella rhizosphaerae</name>
    <dbReference type="NCBI Taxonomy" id="2880967"/>
    <lineage>
        <taxon>Bacteria</taxon>
        <taxon>Bacillati</taxon>
        <taxon>Bacillota</taxon>
        <taxon>Bacilli</taxon>
        <taxon>Bacillales</taxon>
        <taxon>Bacillaceae</taxon>
        <taxon>Sutcliffiella</taxon>
    </lineage>
</organism>
<reference evidence="1 2" key="1">
    <citation type="submission" date="2021-10" db="EMBL/GenBank/DDBJ databases">
        <authorList>
            <person name="Criscuolo A."/>
        </authorList>
    </citation>
    <scope>NUCLEOTIDE SEQUENCE [LARGE SCALE GENOMIC DNA]</scope>
    <source>
        <strain evidence="2">CIP 111883</strain>
    </source>
</reference>
<accession>A0ABM8YKN5</accession>
<evidence type="ECO:0000313" key="1">
    <source>
        <dbReference type="EMBL" id="CAG9620512.1"/>
    </source>
</evidence>
<gene>
    <name evidence="1" type="ORF">BACCIP111883_01281</name>
</gene>